<evidence type="ECO:0000313" key="14">
    <source>
        <dbReference type="EMBL" id="ODV93524.1"/>
    </source>
</evidence>
<evidence type="ECO:0000313" key="15">
    <source>
        <dbReference type="Proteomes" id="UP000094236"/>
    </source>
</evidence>
<evidence type="ECO:0000256" key="1">
    <source>
        <dbReference type="ARBA" id="ARBA00004443"/>
    </source>
</evidence>
<dbReference type="InterPro" id="IPR011765">
    <property type="entry name" value="Pept_M16_N"/>
</dbReference>
<dbReference type="STRING" id="669874.A0A1E4TP41"/>
<evidence type="ECO:0000256" key="3">
    <source>
        <dbReference type="ARBA" id="ARBA00022660"/>
    </source>
</evidence>
<dbReference type="GO" id="GO:0005743">
    <property type="term" value="C:mitochondrial inner membrane"/>
    <property type="evidence" value="ECO:0007669"/>
    <property type="project" value="UniProtKB-SubCell"/>
</dbReference>
<feature type="domain" description="Peptidase M16 N-terminal" evidence="13">
    <location>
        <begin position="310"/>
        <end position="447"/>
    </location>
</feature>
<evidence type="ECO:0000256" key="9">
    <source>
        <dbReference type="ARBA" id="ARBA00038146"/>
    </source>
</evidence>
<organism evidence="14 15">
    <name type="scientific">Pachysolen tannophilus NRRL Y-2460</name>
    <dbReference type="NCBI Taxonomy" id="669874"/>
    <lineage>
        <taxon>Eukaryota</taxon>
        <taxon>Fungi</taxon>
        <taxon>Dikarya</taxon>
        <taxon>Ascomycota</taxon>
        <taxon>Saccharomycotina</taxon>
        <taxon>Pichiomycetes</taxon>
        <taxon>Pachysolenaceae</taxon>
        <taxon>Pachysolen</taxon>
    </lineage>
</organism>
<name>A0A1E4TP41_PACTA</name>
<keyword evidence="3" id="KW-0679">Respiratory chain</keyword>
<keyword evidence="7" id="KW-0496">Mitochondrion</keyword>
<dbReference type="PANTHER" id="PTHR11851:SF209">
    <property type="entry name" value="CYTOCHROME B-C1 COMPLEX SUBUNIT 2, MITOCHONDRIAL"/>
    <property type="match status" value="1"/>
</dbReference>
<gene>
    <name evidence="14" type="ORF">PACTADRAFT_82843</name>
</gene>
<dbReference type="Pfam" id="PF00675">
    <property type="entry name" value="Peptidase_M16"/>
    <property type="match status" value="2"/>
</dbReference>
<keyword evidence="2" id="KW-0813">Transport</keyword>
<evidence type="ECO:0000259" key="13">
    <source>
        <dbReference type="Pfam" id="PF00675"/>
    </source>
</evidence>
<sequence length="648" mass="71217">MFSRIATRSYATSSIVKVTASEFATPVSKLEVIVKNAGSKSNLKSGVSHLLSNFNFLNTTSKSGLRLKRESELLGGNYKSYVTRDDIVLETQFLQQDLPYFVNALGSVLTETSFKPHEFTEGVLLQSLHEAQLAESNNSFKSLEKLHELSFRKGLGSALYYDGLNDISLDEVKEFASKVYTRENIEIKATGVVEKDLNSFLESSPFVLLKSGSKLSTPVKEYTGYSARIKAHGNSVATIGIPIKLQDLASYETLAAFISYKFPNSLFTTVTSKVLTYEELIKFSVIMFSRIATRSYATSSIVKVTASEFATPVSKLEVIVKNAGSKSNLKSGVSHLLSNFNFLNTTSKSGLRLKRESELLGGNYKSYVTRDDIVLETQFLQQDLPYFVNALGSVLTETSFKPHEFTEGVLLQSLHEAQLAESNNSFKSLEKLHELSFRKGLGSALYYDGLNDISLDEVKEFASKVYTRENIEIKATGVVEKDLNSFLESSPFVLLKSGSKLSTPVKEYTGYSARIKAHGNSVATIGIPIKLQDLASYETLAAFISYKFPNSLFTTVTSKVLTYEGAALFYVSVESSSAEEVSILIKSIAKDLKSNSGLSKFTKAAEFKAYSQGSIVSSFSNVKDSLPISKVNYVAAGNTDVLPYADEL</sequence>
<dbReference type="Proteomes" id="UP000094236">
    <property type="component" value="Unassembled WGS sequence"/>
</dbReference>
<dbReference type="PANTHER" id="PTHR11851">
    <property type="entry name" value="METALLOPROTEASE"/>
    <property type="match status" value="1"/>
</dbReference>
<evidence type="ECO:0000256" key="12">
    <source>
        <dbReference type="ARBA" id="ARBA00041778"/>
    </source>
</evidence>
<dbReference type="OrthoDB" id="6369905at2759"/>
<keyword evidence="6" id="KW-0249">Electron transport</keyword>
<evidence type="ECO:0000256" key="5">
    <source>
        <dbReference type="ARBA" id="ARBA00022946"/>
    </source>
</evidence>
<dbReference type="GO" id="GO:0046872">
    <property type="term" value="F:metal ion binding"/>
    <property type="evidence" value="ECO:0007669"/>
    <property type="project" value="InterPro"/>
</dbReference>
<evidence type="ECO:0000256" key="2">
    <source>
        <dbReference type="ARBA" id="ARBA00022448"/>
    </source>
</evidence>
<dbReference type="EMBL" id="KV454018">
    <property type="protein sequence ID" value="ODV93524.1"/>
    <property type="molecule type" value="Genomic_DNA"/>
</dbReference>
<keyword evidence="15" id="KW-1185">Reference proteome</keyword>
<protein>
    <recommendedName>
        <fullName evidence="10">Cytochrome b-c1 complex subunit 2, mitochondrial</fullName>
    </recommendedName>
    <alternativeName>
        <fullName evidence="12">Complex III subunit 2</fullName>
    </alternativeName>
    <alternativeName>
        <fullName evidence="11">Core protein II</fullName>
    </alternativeName>
</protein>
<feature type="domain" description="Peptidase M16 N-terminal" evidence="13">
    <location>
        <begin position="24"/>
        <end position="161"/>
    </location>
</feature>
<keyword evidence="4" id="KW-0999">Mitochondrion inner membrane</keyword>
<dbReference type="SUPFAM" id="SSF63411">
    <property type="entry name" value="LuxS/MPP-like metallohydrolase"/>
    <property type="match status" value="3"/>
</dbReference>
<keyword evidence="5" id="KW-0809">Transit peptide</keyword>
<dbReference type="InterPro" id="IPR011249">
    <property type="entry name" value="Metalloenz_LuxS/M16"/>
</dbReference>
<evidence type="ECO:0000256" key="7">
    <source>
        <dbReference type="ARBA" id="ARBA00023128"/>
    </source>
</evidence>
<dbReference type="Gene3D" id="3.30.830.10">
    <property type="entry name" value="Metalloenzyme, LuxS/M16 peptidase-like"/>
    <property type="match status" value="3"/>
</dbReference>
<reference evidence="15" key="1">
    <citation type="submission" date="2016-05" db="EMBL/GenBank/DDBJ databases">
        <title>Comparative genomics of biotechnologically important yeasts.</title>
        <authorList>
            <consortium name="DOE Joint Genome Institute"/>
            <person name="Riley R."/>
            <person name="Haridas S."/>
            <person name="Wolfe K.H."/>
            <person name="Lopes M.R."/>
            <person name="Hittinger C.T."/>
            <person name="Goker M."/>
            <person name="Salamov A."/>
            <person name="Wisecaver J."/>
            <person name="Long T.M."/>
            <person name="Aerts A.L."/>
            <person name="Barry K."/>
            <person name="Choi C."/>
            <person name="Clum A."/>
            <person name="Coughlan A.Y."/>
            <person name="Deshpande S."/>
            <person name="Douglass A.P."/>
            <person name="Hanson S.J."/>
            <person name="Klenk H.-P."/>
            <person name="Labutti K."/>
            <person name="Lapidus A."/>
            <person name="Lindquist E."/>
            <person name="Lipzen A."/>
            <person name="Meier-Kolthoff J.P."/>
            <person name="Ohm R.A."/>
            <person name="Otillar R.P."/>
            <person name="Pangilinan J."/>
            <person name="Peng Y."/>
            <person name="Rokas A."/>
            <person name="Rosa C.A."/>
            <person name="Scheuner C."/>
            <person name="Sibirny A.A."/>
            <person name="Slot J.C."/>
            <person name="Stielow J.B."/>
            <person name="Sun H."/>
            <person name="Kurtzman C.P."/>
            <person name="Blackwell M."/>
            <person name="Grigoriev I.V."/>
            <person name="Jeffries T.W."/>
        </authorList>
    </citation>
    <scope>NUCLEOTIDE SEQUENCE [LARGE SCALE GENOMIC DNA]</scope>
    <source>
        <strain evidence="15">NRRL Y-2460</strain>
    </source>
</reference>
<evidence type="ECO:0000256" key="10">
    <source>
        <dbReference type="ARBA" id="ARBA00040751"/>
    </source>
</evidence>
<dbReference type="InterPro" id="IPR050361">
    <property type="entry name" value="MPP/UQCRC_Complex"/>
</dbReference>
<keyword evidence="8" id="KW-0472">Membrane</keyword>
<comment type="subcellular location">
    <subcellularLocation>
        <location evidence="1">Mitochondrion inner membrane</location>
        <topology evidence="1">Peripheral membrane protein</topology>
        <orientation evidence="1">Matrix side</orientation>
    </subcellularLocation>
</comment>
<accession>A0A1E4TP41</accession>
<evidence type="ECO:0000256" key="6">
    <source>
        <dbReference type="ARBA" id="ARBA00022982"/>
    </source>
</evidence>
<evidence type="ECO:0000256" key="4">
    <source>
        <dbReference type="ARBA" id="ARBA00022792"/>
    </source>
</evidence>
<evidence type="ECO:0000256" key="11">
    <source>
        <dbReference type="ARBA" id="ARBA00041372"/>
    </source>
</evidence>
<dbReference type="AlphaFoldDB" id="A0A1E4TP41"/>
<proteinExistence type="inferred from homology"/>
<evidence type="ECO:0000256" key="8">
    <source>
        <dbReference type="ARBA" id="ARBA00023136"/>
    </source>
</evidence>
<comment type="similarity">
    <text evidence="9">Belongs to the peptidase M16 family. UQCRC2/QCR2 subfamily.</text>
</comment>